<dbReference type="Proteomes" id="UP000198318">
    <property type="component" value="Unassembled WGS sequence"/>
</dbReference>
<dbReference type="RefSeq" id="WP_143227868.1">
    <property type="nucleotide sequence ID" value="NZ_FZOR01000002.1"/>
</dbReference>
<accession>A0A239DF54</accession>
<name>A0A239DF54_9ACTN</name>
<evidence type="ECO:0000313" key="3">
    <source>
        <dbReference type="Proteomes" id="UP000198318"/>
    </source>
</evidence>
<protein>
    <submittedName>
        <fullName evidence="2">Uncharacterized protein</fullName>
    </submittedName>
</protein>
<proteinExistence type="predicted"/>
<evidence type="ECO:0000256" key="1">
    <source>
        <dbReference type="SAM" id="MobiDB-lite"/>
    </source>
</evidence>
<evidence type="ECO:0000313" key="2">
    <source>
        <dbReference type="EMBL" id="SNS30969.1"/>
    </source>
</evidence>
<gene>
    <name evidence="2" type="ORF">SAMN05443665_1002272</name>
</gene>
<dbReference type="EMBL" id="FZOR01000002">
    <property type="protein sequence ID" value="SNS30969.1"/>
    <property type="molecule type" value="Genomic_DNA"/>
</dbReference>
<sequence length="63" mass="6849">MTAGGRVAKLSYATRGQARAPPPLNDQPAAAKAVARKPAVLYNAFEYAVELEEFDRNTIDEVK</sequence>
<dbReference type="AlphaFoldDB" id="A0A239DF54"/>
<keyword evidence="3" id="KW-1185">Reference proteome</keyword>
<organism evidence="2 3">
    <name type="scientific">Actinomadura meyerae</name>
    <dbReference type="NCBI Taxonomy" id="240840"/>
    <lineage>
        <taxon>Bacteria</taxon>
        <taxon>Bacillati</taxon>
        <taxon>Actinomycetota</taxon>
        <taxon>Actinomycetes</taxon>
        <taxon>Streptosporangiales</taxon>
        <taxon>Thermomonosporaceae</taxon>
        <taxon>Actinomadura</taxon>
    </lineage>
</organism>
<reference evidence="2 3" key="1">
    <citation type="submission" date="2017-06" db="EMBL/GenBank/DDBJ databases">
        <authorList>
            <person name="Kim H.J."/>
            <person name="Triplett B.A."/>
        </authorList>
    </citation>
    <scope>NUCLEOTIDE SEQUENCE [LARGE SCALE GENOMIC DNA]</scope>
    <source>
        <strain evidence="2 3">DSM 44715</strain>
    </source>
</reference>
<feature type="region of interest" description="Disordered" evidence="1">
    <location>
        <begin position="1"/>
        <end position="27"/>
    </location>
</feature>